<accession>A0A1H1RVW0</accession>
<dbReference type="InterPro" id="IPR004360">
    <property type="entry name" value="Glyas_Fos-R_dOase_dom"/>
</dbReference>
<dbReference type="PROSITE" id="PS00934">
    <property type="entry name" value="GLYOXALASE_I_1"/>
    <property type="match status" value="1"/>
</dbReference>
<dbReference type="PANTHER" id="PTHR36503">
    <property type="entry name" value="BLR2520 PROTEIN"/>
    <property type="match status" value="1"/>
</dbReference>
<dbReference type="SUPFAM" id="SSF54593">
    <property type="entry name" value="Glyoxalase/Bleomycin resistance protein/Dihydroxybiphenyl dioxygenase"/>
    <property type="match status" value="1"/>
</dbReference>
<sequence length="138" mass="14990">MVAVAQVNLVVADLERSRDFYRRLGLTFRARNRQAEGRGEQDRVEAWVSDDAGVTIVLHSPEFAAWWDPSNPGPMAGGPQVDLELASADELESAVDRLGAAGATIAKQPTDMPWGQRFAIVVDPDGYRIGLKAPLSTD</sequence>
<dbReference type="Pfam" id="PF00903">
    <property type="entry name" value="Glyoxalase"/>
    <property type="match status" value="1"/>
</dbReference>
<dbReference type="EMBL" id="LT629772">
    <property type="protein sequence ID" value="SDS39852.1"/>
    <property type="molecule type" value="Genomic_DNA"/>
</dbReference>
<keyword evidence="4" id="KW-1185">Reference proteome</keyword>
<dbReference type="Proteomes" id="UP000199103">
    <property type="component" value="Chromosome I"/>
</dbReference>
<dbReference type="GO" id="GO:0004462">
    <property type="term" value="F:lactoylglutathione lyase activity"/>
    <property type="evidence" value="ECO:0007669"/>
    <property type="project" value="InterPro"/>
</dbReference>
<evidence type="ECO:0000256" key="1">
    <source>
        <dbReference type="ARBA" id="ARBA00022723"/>
    </source>
</evidence>
<keyword evidence="1" id="KW-0479">Metal-binding</keyword>
<dbReference type="Gene3D" id="3.10.180.10">
    <property type="entry name" value="2,3-Dihydroxybiphenyl 1,2-Dioxygenase, domain 1"/>
    <property type="match status" value="1"/>
</dbReference>
<name>A0A1H1RVW0_9ACTN</name>
<dbReference type="InterPro" id="IPR037523">
    <property type="entry name" value="VOC_core"/>
</dbReference>
<dbReference type="AlphaFoldDB" id="A0A1H1RVW0"/>
<feature type="domain" description="VOC" evidence="2">
    <location>
        <begin position="3"/>
        <end position="134"/>
    </location>
</feature>
<proteinExistence type="predicted"/>
<dbReference type="STRING" id="630515.SAMN04489812_1788"/>
<evidence type="ECO:0000313" key="4">
    <source>
        <dbReference type="Proteomes" id="UP000199103"/>
    </source>
</evidence>
<reference evidence="3 4" key="1">
    <citation type="submission" date="2016-10" db="EMBL/GenBank/DDBJ databases">
        <authorList>
            <person name="de Groot N.N."/>
        </authorList>
    </citation>
    <scope>NUCLEOTIDE SEQUENCE [LARGE SCALE GENOMIC DNA]</scope>
    <source>
        <strain evidence="3 4">DSM 21800</strain>
    </source>
</reference>
<evidence type="ECO:0000259" key="2">
    <source>
        <dbReference type="PROSITE" id="PS51819"/>
    </source>
</evidence>
<protein>
    <recommendedName>
        <fullName evidence="2">VOC domain-containing protein</fullName>
    </recommendedName>
</protein>
<dbReference type="InterPro" id="IPR029068">
    <property type="entry name" value="Glyas_Bleomycin-R_OHBP_Dase"/>
</dbReference>
<dbReference type="PANTHER" id="PTHR36503:SF3">
    <property type="entry name" value="BLR0126 PROTEIN"/>
    <property type="match status" value="1"/>
</dbReference>
<dbReference type="InterPro" id="IPR018146">
    <property type="entry name" value="Glyoxalase_1_CS"/>
</dbReference>
<dbReference type="GO" id="GO:0046872">
    <property type="term" value="F:metal ion binding"/>
    <property type="evidence" value="ECO:0007669"/>
    <property type="project" value="UniProtKB-KW"/>
</dbReference>
<organism evidence="3 4">
    <name type="scientific">Microlunatus soli</name>
    <dbReference type="NCBI Taxonomy" id="630515"/>
    <lineage>
        <taxon>Bacteria</taxon>
        <taxon>Bacillati</taxon>
        <taxon>Actinomycetota</taxon>
        <taxon>Actinomycetes</taxon>
        <taxon>Propionibacteriales</taxon>
        <taxon>Propionibacteriaceae</taxon>
        <taxon>Microlunatus</taxon>
    </lineage>
</organism>
<gene>
    <name evidence="3" type="ORF">SAMN04489812_1788</name>
</gene>
<evidence type="ECO:0000313" key="3">
    <source>
        <dbReference type="EMBL" id="SDS39852.1"/>
    </source>
</evidence>
<dbReference type="PROSITE" id="PS51819">
    <property type="entry name" value="VOC"/>
    <property type="match status" value="1"/>
</dbReference>